<dbReference type="SMART" id="SM00356">
    <property type="entry name" value="ZnF_C3H1"/>
    <property type="match status" value="2"/>
</dbReference>
<dbReference type="InterPro" id="IPR041249">
    <property type="entry name" value="HEPN_DZIP3"/>
</dbReference>
<accession>A0A6P8HD58</accession>
<dbReference type="InterPro" id="IPR000571">
    <property type="entry name" value="Znf_CCCH"/>
</dbReference>
<dbReference type="GO" id="GO:0008270">
    <property type="term" value="F:zinc ion binding"/>
    <property type="evidence" value="ECO:0007669"/>
    <property type="project" value="UniProtKB-KW"/>
</dbReference>
<proteinExistence type="predicted"/>
<dbReference type="PANTHER" id="PTHR45740">
    <property type="entry name" value="POLY [ADP-RIBOSE] POLYMERASE"/>
    <property type="match status" value="1"/>
</dbReference>
<dbReference type="RefSeq" id="XP_031554339.1">
    <property type="nucleotide sequence ID" value="XM_031698479.1"/>
</dbReference>
<dbReference type="GO" id="GO:1990404">
    <property type="term" value="F:NAD+-protein mono-ADP-ribosyltransferase activity"/>
    <property type="evidence" value="ECO:0007669"/>
    <property type="project" value="TreeGrafter"/>
</dbReference>
<evidence type="ECO:0000313" key="4">
    <source>
        <dbReference type="RefSeq" id="XP_031554339.1"/>
    </source>
</evidence>
<gene>
    <name evidence="4" type="primary">LOC116291313</name>
</gene>
<dbReference type="GeneID" id="116291313"/>
<dbReference type="PANTHER" id="PTHR45740:SF4">
    <property type="entry name" value="PROTEIN MONO-ADP-RIBOSYLTRANSFERASE PARP11"/>
    <property type="match status" value="1"/>
</dbReference>
<feature type="zinc finger region" description="C3H1-type" evidence="1">
    <location>
        <begin position="698"/>
        <end position="727"/>
    </location>
</feature>
<dbReference type="InParanoid" id="A0A6P8HD58"/>
<evidence type="ECO:0000259" key="2">
    <source>
        <dbReference type="PROSITE" id="PS50103"/>
    </source>
</evidence>
<dbReference type="KEGG" id="aten:116291313"/>
<dbReference type="GO" id="GO:0005634">
    <property type="term" value="C:nucleus"/>
    <property type="evidence" value="ECO:0007669"/>
    <property type="project" value="TreeGrafter"/>
</dbReference>
<feature type="domain" description="C3H1-type" evidence="2">
    <location>
        <begin position="698"/>
        <end position="727"/>
    </location>
</feature>
<evidence type="ECO:0000256" key="1">
    <source>
        <dbReference type="PROSITE-ProRule" id="PRU00723"/>
    </source>
</evidence>
<name>A0A6P8HD58_ACTTE</name>
<protein>
    <submittedName>
        <fullName evidence="4">Uncharacterized protein LOC116291313</fullName>
    </submittedName>
</protein>
<keyword evidence="3" id="KW-1185">Reference proteome</keyword>
<dbReference type="OrthoDB" id="6133115at2759"/>
<evidence type="ECO:0000313" key="3">
    <source>
        <dbReference type="Proteomes" id="UP000515163"/>
    </source>
</evidence>
<dbReference type="AlphaFoldDB" id="A0A6P8HD58"/>
<dbReference type="GO" id="GO:0003950">
    <property type="term" value="F:NAD+ poly-ADP-ribosyltransferase activity"/>
    <property type="evidence" value="ECO:0007669"/>
    <property type="project" value="TreeGrafter"/>
</dbReference>
<dbReference type="Proteomes" id="UP000515163">
    <property type="component" value="Unplaced"/>
</dbReference>
<reference evidence="4" key="1">
    <citation type="submission" date="2025-08" db="UniProtKB">
        <authorList>
            <consortium name="RefSeq"/>
        </authorList>
    </citation>
    <scope>IDENTIFICATION</scope>
    <source>
        <tissue evidence="4">Tentacle</tissue>
    </source>
</reference>
<keyword evidence="1" id="KW-0479">Metal-binding</keyword>
<dbReference type="Pfam" id="PF18738">
    <property type="entry name" value="HEPN_DZIP3"/>
    <property type="match status" value="1"/>
</dbReference>
<dbReference type="InterPro" id="IPR051712">
    <property type="entry name" value="ARTD-AVP"/>
</dbReference>
<organism evidence="3 4">
    <name type="scientific">Actinia tenebrosa</name>
    <name type="common">Australian red waratah sea anemone</name>
    <dbReference type="NCBI Taxonomy" id="6105"/>
    <lineage>
        <taxon>Eukaryota</taxon>
        <taxon>Metazoa</taxon>
        <taxon>Cnidaria</taxon>
        <taxon>Anthozoa</taxon>
        <taxon>Hexacorallia</taxon>
        <taxon>Actiniaria</taxon>
        <taxon>Actiniidae</taxon>
        <taxon>Actinia</taxon>
    </lineage>
</organism>
<dbReference type="PROSITE" id="PS50103">
    <property type="entry name" value="ZF_C3H1"/>
    <property type="match status" value="1"/>
</dbReference>
<sequence>MATYNFDSSPGRDRFIRLTRLLIAGGTPILREVLRSYHNPSTLAACVALVGKKLVLTKPQKQLLSLDGPPGSLPNFDKFDICLIFKLLRNCCGLTKPGTKWNKLPEESDESLEADIVRIDFYRNDIYGHTLEGMAICTQEDFDKYWAIISDALCRMAAILTGSDRTLKIQIQELRHSRLTDDDLSTVQEFLQNIEAKEDQIIKGIEGIQDTMINAALQRMKISDDKTHTAVAASPLVQYNFIYNQFGPDFKSESAQGPQQPCLLQGIRRQVSEGMITPSIPPRPFMKSYSLPSNVHQERRFSHEEFRNPVDKFQLQNPSVDEYQRVSSPSVQQSPNKTAVFGSQLYAGQEYSPNPLANEAARTWTTPSAQGFSRESYQTSGRDREAALVNMSFSNEPNEWLSQRQQQDQEPLLRIEISVRAAGSLDFHLGNLIKSGTDISQFTSYLGKKQLIIKKIDGNPNGDCCFIEVSPRDLQSLEELWHDCIVKDLREFVKEIVLPEDFRGEVDVNIDGEEYKRCCESLRPREFKDSGRHSQSLSQVGMAACDASIPSKTVRRSQSVMDVPATLNIALQELLQLICSYGGRMDWQKAQKLLYIDLTKPEFTQYMSRYLEILPNNAVQVKLKFCPKMRKDSTCDNTNCPDLHLCFYHFLTDDCQYTTNCKNSHNISDDHTNNMFRMANLSFLNVEQRKQLVRNVAYVAPEICIYYNKRSSVCTKGSNCPYLHVCKDWVVGRCGEGSRCQRAHTFSNPHEKDILKKKNLDRKTEKEIIHRLKEHYS</sequence>
<keyword evidence="1" id="KW-0862">Zinc</keyword>
<keyword evidence="1" id="KW-0863">Zinc-finger</keyword>